<evidence type="ECO:0000256" key="1">
    <source>
        <dbReference type="SAM" id="MobiDB-lite"/>
    </source>
</evidence>
<organism evidence="2 3">
    <name type="scientific">Triticum urartu</name>
    <name type="common">Red wild einkorn</name>
    <name type="synonym">Crithodium urartu</name>
    <dbReference type="NCBI Taxonomy" id="4572"/>
    <lineage>
        <taxon>Eukaryota</taxon>
        <taxon>Viridiplantae</taxon>
        <taxon>Streptophyta</taxon>
        <taxon>Embryophyta</taxon>
        <taxon>Tracheophyta</taxon>
        <taxon>Spermatophyta</taxon>
        <taxon>Magnoliopsida</taxon>
        <taxon>Liliopsida</taxon>
        <taxon>Poales</taxon>
        <taxon>Poaceae</taxon>
        <taxon>BOP clade</taxon>
        <taxon>Pooideae</taxon>
        <taxon>Triticodae</taxon>
        <taxon>Triticeae</taxon>
        <taxon>Triticinae</taxon>
        <taxon>Triticum</taxon>
    </lineage>
</organism>
<reference evidence="3" key="1">
    <citation type="journal article" date="2013" name="Nature">
        <title>Draft genome of the wheat A-genome progenitor Triticum urartu.</title>
        <authorList>
            <person name="Ling H.Q."/>
            <person name="Zhao S."/>
            <person name="Liu D."/>
            <person name="Wang J."/>
            <person name="Sun H."/>
            <person name="Zhang C."/>
            <person name="Fan H."/>
            <person name="Li D."/>
            <person name="Dong L."/>
            <person name="Tao Y."/>
            <person name="Gao C."/>
            <person name="Wu H."/>
            <person name="Li Y."/>
            <person name="Cui Y."/>
            <person name="Guo X."/>
            <person name="Zheng S."/>
            <person name="Wang B."/>
            <person name="Yu K."/>
            <person name="Liang Q."/>
            <person name="Yang W."/>
            <person name="Lou X."/>
            <person name="Chen J."/>
            <person name="Feng M."/>
            <person name="Jian J."/>
            <person name="Zhang X."/>
            <person name="Luo G."/>
            <person name="Jiang Y."/>
            <person name="Liu J."/>
            <person name="Wang Z."/>
            <person name="Sha Y."/>
            <person name="Zhang B."/>
            <person name="Wu H."/>
            <person name="Tang D."/>
            <person name="Shen Q."/>
            <person name="Xue P."/>
            <person name="Zou S."/>
            <person name="Wang X."/>
            <person name="Liu X."/>
            <person name="Wang F."/>
            <person name="Yang Y."/>
            <person name="An X."/>
            <person name="Dong Z."/>
            <person name="Zhang K."/>
            <person name="Zhang X."/>
            <person name="Luo M.C."/>
            <person name="Dvorak J."/>
            <person name="Tong Y."/>
            <person name="Wang J."/>
            <person name="Yang H."/>
            <person name="Li Z."/>
            <person name="Wang D."/>
            <person name="Zhang A."/>
            <person name="Wang J."/>
        </authorList>
    </citation>
    <scope>NUCLEOTIDE SEQUENCE</scope>
    <source>
        <strain evidence="3">cv. G1812</strain>
    </source>
</reference>
<feature type="region of interest" description="Disordered" evidence="1">
    <location>
        <begin position="1"/>
        <end position="61"/>
    </location>
</feature>
<dbReference type="Proteomes" id="UP000015106">
    <property type="component" value="Chromosome 7"/>
</dbReference>
<keyword evidence="3" id="KW-1185">Reference proteome</keyword>
<protein>
    <submittedName>
        <fullName evidence="2">Uncharacterized protein</fullName>
    </submittedName>
</protein>
<evidence type="ECO:0000313" key="3">
    <source>
        <dbReference type="Proteomes" id="UP000015106"/>
    </source>
</evidence>
<feature type="compositionally biased region" description="Pro residues" evidence="1">
    <location>
        <begin position="37"/>
        <end position="48"/>
    </location>
</feature>
<name>A0A8R7QYC5_TRIUA</name>
<dbReference type="Gramene" id="TuG1812G0700000750.01.T01">
    <property type="protein sequence ID" value="TuG1812G0700000750.01.T01.cds433363"/>
    <property type="gene ID" value="TuG1812G0700000750.01"/>
</dbReference>
<dbReference type="EnsemblPlants" id="TuG1812G0700000750.01.T01">
    <property type="protein sequence ID" value="TuG1812G0700000750.01.T01.cds433363"/>
    <property type="gene ID" value="TuG1812G0700000750.01"/>
</dbReference>
<proteinExistence type="predicted"/>
<accession>A0A8R7QYC5</accession>
<reference evidence="2" key="2">
    <citation type="submission" date="2018-03" db="EMBL/GenBank/DDBJ databases">
        <title>The Triticum urartu genome reveals the dynamic nature of wheat genome evolution.</title>
        <authorList>
            <person name="Ling H."/>
            <person name="Ma B."/>
            <person name="Shi X."/>
            <person name="Liu H."/>
            <person name="Dong L."/>
            <person name="Sun H."/>
            <person name="Cao Y."/>
            <person name="Gao Q."/>
            <person name="Zheng S."/>
            <person name="Li Y."/>
            <person name="Yu Y."/>
            <person name="Du H."/>
            <person name="Qi M."/>
            <person name="Li Y."/>
            <person name="Yu H."/>
            <person name="Cui Y."/>
            <person name="Wang N."/>
            <person name="Chen C."/>
            <person name="Wu H."/>
            <person name="Zhao Y."/>
            <person name="Zhang J."/>
            <person name="Li Y."/>
            <person name="Zhou W."/>
            <person name="Zhang B."/>
            <person name="Hu W."/>
            <person name="Eijk M."/>
            <person name="Tang J."/>
            <person name="Witsenboer H."/>
            <person name="Zhao S."/>
            <person name="Li Z."/>
            <person name="Zhang A."/>
            <person name="Wang D."/>
            <person name="Liang C."/>
        </authorList>
    </citation>
    <scope>NUCLEOTIDE SEQUENCE [LARGE SCALE GENOMIC DNA]</scope>
    <source>
        <strain evidence="2">cv. G1812</strain>
    </source>
</reference>
<dbReference type="AlphaFoldDB" id="A0A8R7QYC5"/>
<evidence type="ECO:0000313" key="2">
    <source>
        <dbReference type="EnsemblPlants" id="TuG1812G0700000750.01.T01.cds433363"/>
    </source>
</evidence>
<sequence>PKAATRKRKRGRKKRKRWHRWPAPPPPPRDRLSARRPSPPPRPLPPPESSVDRFLLGGPRDQSIDGWVGGCGRVLTSRFPAGRRWWAWGRGCPCTARRRRRASDPASPD</sequence>
<feature type="compositionally biased region" description="Basic residues" evidence="1">
    <location>
        <begin position="1"/>
        <end position="20"/>
    </location>
</feature>
<reference evidence="2" key="3">
    <citation type="submission" date="2022-06" db="UniProtKB">
        <authorList>
            <consortium name="EnsemblPlants"/>
        </authorList>
    </citation>
    <scope>IDENTIFICATION</scope>
</reference>